<dbReference type="NCBIfam" id="NF001802">
    <property type="entry name" value="PRK00521.2-5"/>
    <property type="match status" value="1"/>
</dbReference>
<evidence type="ECO:0000256" key="2">
    <source>
        <dbReference type="HAMAP-Rule" id="MF_00003"/>
    </source>
</evidence>
<gene>
    <name evidence="2" type="primary">rbfA</name>
    <name evidence="3" type="ORF">F4695_001530</name>
</gene>
<dbReference type="Gene3D" id="3.30.300.20">
    <property type="match status" value="1"/>
</dbReference>
<dbReference type="PROSITE" id="PS01319">
    <property type="entry name" value="RBFA"/>
    <property type="match status" value="1"/>
</dbReference>
<dbReference type="PANTHER" id="PTHR33515">
    <property type="entry name" value="RIBOSOME-BINDING FACTOR A, CHLOROPLASTIC-RELATED"/>
    <property type="match status" value="1"/>
</dbReference>
<dbReference type="EMBL" id="JACHBU010000002">
    <property type="protein sequence ID" value="MBB6508198.1"/>
    <property type="molecule type" value="Genomic_DNA"/>
</dbReference>
<dbReference type="InterPro" id="IPR020053">
    <property type="entry name" value="Ribosome-bd_factorA_CS"/>
</dbReference>
<dbReference type="RefSeq" id="WP_062454256.1">
    <property type="nucleotide sequence ID" value="NZ_JACHBU010000002.1"/>
</dbReference>
<dbReference type="InterPro" id="IPR000238">
    <property type="entry name" value="RbfA"/>
</dbReference>
<dbReference type="GO" id="GO:0043024">
    <property type="term" value="F:ribosomal small subunit binding"/>
    <property type="evidence" value="ECO:0007669"/>
    <property type="project" value="TreeGrafter"/>
</dbReference>
<sequence length="136" mass="15518">MTKPTSSAPSQRMLRVGEQVRAAITQVLQRGEVRDDLLEKTVISVSEVRMSTDLKVATAYVTPLGVADHDIVIAALNRHAKYIRGRIAGQLRQMKYMPEVRFRDDTSFDNYKKIDELLRSPEVQRDLNSDETKDQK</sequence>
<reference evidence="3 4" key="1">
    <citation type="submission" date="2020-08" db="EMBL/GenBank/DDBJ databases">
        <title>The Agave Microbiome: Exploring the role of microbial communities in plant adaptations to desert environments.</title>
        <authorList>
            <person name="Partida-Martinez L.P."/>
        </authorList>
    </citation>
    <scope>NUCLEOTIDE SEQUENCE [LARGE SCALE GENOMIC DNA]</scope>
    <source>
        <strain evidence="3 4">AS3.12</strain>
    </source>
</reference>
<dbReference type="GO" id="GO:0005829">
    <property type="term" value="C:cytosol"/>
    <property type="evidence" value="ECO:0007669"/>
    <property type="project" value="TreeGrafter"/>
</dbReference>
<keyword evidence="4" id="KW-1185">Reference proteome</keyword>
<dbReference type="HAMAP" id="MF_00003">
    <property type="entry name" value="RbfA"/>
    <property type="match status" value="1"/>
</dbReference>
<keyword evidence="2" id="KW-0963">Cytoplasm</keyword>
<comment type="subunit">
    <text evidence="2">Monomer. Binds 30S ribosomal subunits, but not 50S ribosomal subunits or 70S ribosomes.</text>
</comment>
<comment type="subcellular location">
    <subcellularLocation>
        <location evidence="2">Cytoplasm</location>
    </subcellularLocation>
</comment>
<comment type="function">
    <text evidence="2">One of several proteins that assist in the late maturation steps of the functional core of the 30S ribosomal subunit. Associates with free 30S ribosomal subunits (but not with 30S subunits that are part of 70S ribosomes or polysomes). Required for efficient processing of 16S rRNA. May interact with the 5'-terminal helix region of 16S rRNA.</text>
</comment>
<evidence type="ECO:0000313" key="4">
    <source>
        <dbReference type="Proteomes" id="UP000585437"/>
    </source>
</evidence>
<dbReference type="InterPro" id="IPR015946">
    <property type="entry name" value="KH_dom-like_a/b"/>
</dbReference>
<protein>
    <recommendedName>
        <fullName evidence="2">Ribosome-binding factor A</fullName>
    </recommendedName>
</protein>
<dbReference type="Pfam" id="PF02033">
    <property type="entry name" value="RBFA"/>
    <property type="match status" value="1"/>
</dbReference>
<dbReference type="Proteomes" id="UP000585437">
    <property type="component" value="Unassembled WGS sequence"/>
</dbReference>
<dbReference type="PANTHER" id="PTHR33515:SF1">
    <property type="entry name" value="RIBOSOME-BINDING FACTOR A, CHLOROPLASTIC-RELATED"/>
    <property type="match status" value="1"/>
</dbReference>
<keyword evidence="1 2" id="KW-0690">Ribosome biogenesis</keyword>
<dbReference type="AlphaFoldDB" id="A0A7X0JIJ4"/>
<name>A0A7X0JIJ4_9HYPH</name>
<organism evidence="3 4">
    <name type="scientific">Rhizobium soli</name>
    <dbReference type="NCBI Taxonomy" id="424798"/>
    <lineage>
        <taxon>Bacteria</taxon>
        <taxon>Pseudomonadati</taxon>
        <taxon>Pseudomonadota</taxon>
        <taxon>Alphaproteobacteria</taxon>
        <taxon>Hyphomicrobiales</taxon>
        <taxon>Rhizobiaceae</taxon>
        <taxon>Rhizobium/Agrobacterium group</taxon>
        <taxon>Rhizobium</taxon>
    </lineage>
</organism>
<comment type="caution">
    <text evidence="3">The sequence shown here is derived from an EMBL/GenBank/DDBJ whole genome shotgun (WGS) entry which is preliminary data.</text>
</comment>
<dbReference type="SUPFAM" id="SSF89919">
    <property type="entry name" value="Ribosome-binding factor A, RbfA"/>
    <property type="match status" value="1"/>
</dbReference>
<evidence type="ECO:0000313" key="3">
    <source>
        <dbReference type="EMBL" id="MBB6508198.1"/>
    </source>
</evidence>
<dbReference type="NCBIfam" id="TIGR00082">
    <property type="entry name" value="rbfA"/>
    <property type="match status" value="1"/>
</dbReference>
<accession>A0A7X0JIJ4</accession>
<proteinExistence type="inferred from homology"/>
<dbReference type="GO" id="GO:0030490">
    <property type="term" value="P:maturation of SSU-rRNA"/>
    <property type="evidence" value="ECO:0007669"/>
    <property type="project" value="UniProtKB-UniRule"/>
</dbReference>
<dbReference type="InterPro" id="IPR023799">
    <property type="entry name" value="RbfA_dom_sf"/>
</dbReference>
<evidence type="ECO:0000256" key="1">
    <source>
        <dbReference type="ARBA" id="ARBA00022517"/>
    </source>
</evidence>
<comment type="similarity">
    <text evidence="2">Belongs to the RbfA family.</text>
</comment>